<evidence type="ECO:0000313" key="1">
    <source>
        <dbReference type="EMBL" id="MPM00593.1"/>
    </source>
</evidence>
<dbReference type="EMBL" id="VSSQ01000739">
    <property type="protein sequence ID" value="MPM00593.1"/>
    <property type="molecule type" value="Genomic_DNA"/>
</dbReference>
<sequence length="101" mass="12133">MSLAKYKQTKIDLQDASKKVSELQALLRKQCPHNDIKEEWYVNDDWAQRKRYTVSYQCQFCGTHASFNEEDNELKSDTLLILEKNYRAQKERKWKAEMVKK</sequence>
<accession>A0A644WDE8</accession>
<dbReference type="AlphaFoldDB" id="A0A644WDE8"/>
<comment type="caution">
    <text evidence="1">The sequence shown here is derived from an EMBL/GenBank/DDBJ whole genome shotgun (WGS) entry which is preliminary data.</text>
</comment>
<organism evidence="1">
    <name type="scientific">bioreactor metagenome</name>
    <dbReference type="NCBI Taxonomy" id="1076179"/>
    <lineage>
        <taxon>unclassified sequences</taxon>
        <taxon>metagenomes</taxon>
        <taxon>ecological metagenomes</taxon>
    </lineage>
</organism>
<protein>
    <submittedName>
        <fullName evidence="1">Uncharacterized protein</fullName>
    </submittedName>
</protein>
<gene>
    <name evidence="1" type="ORF">SDC9_46820</name>
</gene>
<reference evidence="1" key="1">
    <citation type="submission" date="2019-08" db="EMBL/GenBank/DDBJ databases">
        <authorList>
            <person name="Kucharzyk K."/>
            <person name="Murdoch R.W."/>
            <person name="Higgins S."/>
            <person name="Loffler F."/>
        </authorList>
    </citation>
    <scope>NUCLEOTIDE SEQUENCE</scope>
</reference>
<proteinExistence type="predicted"/>
<name>A0A644WDE8_9ZZZZ</name>